<dbReference type="PANTHER" id="PTHR35596:SF1">
    <property type="entry name" value="MICROBIAL-TYPE PARG CATALYTIC DOMAIN-CONTAINING PROTEIN"/>
    <property type="match status" value="1"/>
</dbReference>
<evidence type="ECO:0000259" key="1">
    <source>
        <dbReference type="Pfam" id="PF10021"/>
    </source>
</evidence>
<dbReference type="InterPro" id="IPR043472">
    <property type="entry name" value="Macro_dom-like"/>
</dbReference>
<dbReference type="AlphaFoldDB" id="A0AAD7D7J7"/>
<keyword evidence="4" id="KW-1185">Reference proteome</keyword>
<evidence type="ECO:0000313" key="2">
    <source>
        <dbReference type="EMBL" id="KAJ7654768.1"/>
    </source>
</evidence>
<name>A0AAD7D7J7_MYCRO</name>
<sequence length="176" mass="18942">MIVDVITAINGITAVALSSHHIFIPPSLPTNTTNTQYEFTVHSPAVSSSPAVLQASAHTQVGVSISKLLHDPAPVPIHHGLQQPPIIWVITADTQGRGTITLLSMASELRPSDEFVTGASMQEESLCLRTTLYASLHDPFYRLPERGAVYTPDVCVFRDTYSDSADAPPQNPAAAW</sequence>
<evidence type="ECO:0000313" key="3">
    <source>
        <dbReference type="EMBL" id="KAJ7677510.1"/>
    </source>
</evidence>
<dbReference type="InterPro" id="IPR019261">
    <property type="entry name" value="PARG_cat_microbial"/>
</dbReference>
<organism evidence="3 4">
    <name type="scientific">Mycena rosella</name>
    <name type="common">Pink bonnet</name>
    <name type="synonym">Agaricus rosellus</name>
    <dbReference type="NCBI Taxonomy" id="1033263"/>
    <lineage>
        <taxon>Eukaryota</taxon>
        <taxon>Fungi</taxon>
        <taxon>Dikarya</taxon>
        <taxon>Basidiomycota</taxon>
        <taxon>Agaricomycotina</taxon>
        <taxon>Agaricomycetes</taxon>
        <taxon>Agaricomycetidae</taxon>
        <taxon>Agaricales</taxon>
        <taxon>Marasmiineae</taxon>
        <taxon>Mycenaceae</taxon>
        <taxon>Mycena</taxon>
    </lineage>
</organism>
<accession>A0AAD7D7J7</accession>
<dbReference type="EMBL" id="JARKIE010000138">
    <property type="protein sequence ID" value="KAJ7677510.1"/>
    <property type="molecule type" value="Genomic_DNA"/>
</dbReference>
<dbReference type="Proteomes" id="UP001221757">
    <property type="component" value="Unassembled WGS sequence"/>
</dbReference>
<protein>
    <recommendedName>
        <fullName evidence="1">Microbial-type PARG catalytic domain-containing protein</fullName>
    </recommendedName>
</protein>
<evidence type="ECO:0000313" key="4">
    <source>
        <dbReference type="Proteomes" id="UP001221757"/>
    </source>
</evidence>
<dbReference type="EMBL" id="JARKIE010000319">
    <property type="protein sequence ID" value="KAJ7654768.1"/>
    <property type="molecule type" value="Genomic_DNA"/>
</dbReference>
<proteinExistence type="predicted"/>
<comment type="caution">
    <text evidence="3">The sequence shown here is derived from an EMBL/GenBank/DDBJ whole genome shotgun (WGS) entry which is preliminary data.</text>
</comment>
<gene>
    <name evidence="3" type="ORF">B0H17DRAFT_1207059</name>
    <name evidence="2" type="ORF">B0H17DRAFT_1214296</name>
</gene>
<reference evidence="3" key="1">
    <citation type="submission" date="2023-03" db="EMBL/GenBank/DDBJ databases">
        <title>Massive genome expansion in bonnet fungi (Mycena s.s.) driven by repeated elements and novel gene families across ecological guilds.</title>
        <authorList>
            <consortium name="Lawrence Berkeley National Laboratory"/>
            <person name="Harder C.B."/>
            <person name="Miyauchi S."/>
            <person name="Viragh M."/>
            <person name="Kuo A."/>
            <person name="Thoen E."/>
            <person name="Andreopoulos B."/>
            <person name="Lu D."/>
            <person name="Skrede I."/>
            <person name="Drula E."/>
            <person name="Henrissat B."/>
            <person name="Morin E."/>
            <person name="Kohler A."/>
            <person name="Barry K."/>
            <person name="LaButti K."/>
            <person name="Morin E."/>
            <person name="Salamov A."/>
            <person name="Lipzen A."/>
            <person name="Mereny Z."/>
            <person name="Hegedus B."/>
            <person name="Baldrian P."/>
            <person name="Stursova M."/>
            <person name="Weitz H."/>
            <person name="Taylor A."/>
            <person name="Grigoriev I.V."/>
            <person name="Nagy L.G."/>
            <person name="Martin F."/>
            <person name="Kauserud H."/>
        </authorList>
    </citation>
    <scope>NUCLEOTIDE SEQUENCE</scope>
    <source>
        <strain evidence="3">CBHHK067</strain>
    </source>
</reference>
<dbReference type="Gene3D" id="3.40.220.10">
    <property type="entry name" value="Leucine Aminopeptidase, subunit E, domain 1"/>
    <property type="match status" value="1"/>
</dbReference>
<dbReference type="Pfam" id="PF10021">
    <property type="entry name" value="PARG_cat_microb"/>
    <property type="match status" value="1"/>
</dbReference>
<feature type="domain" description="Microbial-type PARG catalytic" evidence="1">
    <location>
        <begin position="94"/>
        <end position="159"/>
    </location>
</feature>
<dbReference type="PANTHER" id="PTHR35596">
    <property type="entry name" value="DUF2263 DOMAIN-CONTAINING PROTEIN"/>
    <property type="match status" value="1"/>
</dbReference>